<dbReference type="GO" id="GO:0016477">
    <property type="term" value="P:cell migration"/>
    <property type="evidence" value="ECO:0007669"/>
    <property type="project" value="TreeGrafter"/>
</dbReference>
<feature type="compositionally biased region" description="Low complexity" evidence="6">
    <location>
        <begin position="1802"/>
        <end position="1811"/>
    </location>
</feature>
<evidence type="ECO:0000256" key="2">
    <source>
        <dbReference type="ARBA" id="ARBA00022737"/>
    </source>
</evidence>
<evidence type="ECO:0000313" key="10">
    <source>
        <dbReference type="WBParaSite" id="SMRG1_79760.1"/>
    </source>
</evidence>
<dbReference type="GO" id="GO:0005509">
    <property type="term" value="F:calcium ion binding"/>
    <property type="evidence" value="ECO:0007669"/>
    <property type="project" value="UniProtKB-UniRule"/>
</dbReference>
<dbReference type="GO" id="GO:0008013">
    <property type="term" value="F:beta-catenin binding"/>
    <property type="evidence" value="ECO:0007669"/>
    <property type="project" value="TreeGrafter"/>
</dbReference>
<feature type="region of interest" description="Disordered" evidence="6">
    <location>
        <begin position="1796"/>
        <end position="1845"/>
    </location>
</feature>
<keyword evidence="7" id="KW-0812">Transmembrane</keyword>
<dbReference type="PROSITE" id="PS50268">
    <property type="entry name" value="CADHERIN_2"/>
    <property type="match status" value="7"/>
</dbReference>
<accession>A0AA85AFI4</accession>
<feature type="region of interest" description="Disordered" evidence="6">
    <location>
        <begin position="1605"/>
        <end position="1661"/>
    </location>
</feature>
<organism evidence="9 10">
    <name type="scientific">Schistosoma margrebowiei</name>
    <dbReference type="NCBI Taxonomy" id="48269"/>
    <lineage>
        <taxon>Eukaryota</taxon>
        <taxon>Metazoa</taxon>
        <taxon>Spiralia</taxon>
        <taxon>Lophotrochozoa</taxon>
        <taxon>Platyhelminthes</taxon>
        <taxon>Trematoda</taxon>
        <taxon>Digenea</taxon>
        <taxon>Strigeidida</taxon>
        <taxon>Schistosomatoidea</taxon>
        <taxon>Schistosomatidae</taxon>
        <taxon>Schistosoma</taxon>
    </lineage>
</organism>
<feature type="compositionally biased region" description="Low complexity" evidence="6">
    <location>
        <begin position="1823"/>
        <end position="1839"/>
    </location>
</feature>
<dbReference type="InterPro" id="IPR015919">
    <property type="entry name" value="Cadherin-like_sf"/>
</dbReference>
<dbReference type="CDD" id="cd11304">
    <property type="entry name" value="Cadherin_repeat"/>
    <property type="match status" value="5"/>
</dbReference>
<dbReference type="PRINTS" id="PR00205">
    <property type="entry name" value="CADHERIN"/>
</dbReference>
<dbReference type="Proteomes" id="UP000050790">
    <property type="component" value="Unassembled WGS sequence"/>
</dbReference>
<evidence type="ECO:0000313" key="9">
    <source>
        <dbReference type="Proteomes" id="UP000050790"/>
    </source>
</evidence>
<dbReference type="GO" id="GO:0016342">
    <property type="term" value="C:catenin complex"/>
    <property type="evidence" value="ECO:0007669"/>
    <property type="project" value="TreeGrafter"/>
</dbReference>
<evidence type="ECO:0000256" key="4">
    <source>
        <dbReference type="ARBA" id="ARBA00023136"/>
    </source>
</evidence>
<proteinExistence type="predicted"/>
<sequence>MQLSIWIDFYHYIYILFILTILFTIHHSNQLMYNINAQPTRIIRIKENTPIGTVIIPNIIDFLYGQNYSPMEYYEQKNKKNEKNIDYLLAIGNSVMQGANWFAIDNHKYSLYIKISPDRDLLCPNNQKLPETAVSIANGGIEFPEYNLNLGSNYNLQINNNNNNNNIDNNDCIIKLSIIHGSSANPSFDFITIILEDINDHAPSFKEIQTNLDSKTNEFVISVPETSNLIDKKDDISNIKHRIEYKPVRILLPTAIDPDQGVNSIKGYRLEGEDALHFRLEVGPLINNDLNYRIHKEFQQVGLFQDHKSNRLWLVPIRNNGGTTDTINNGELDKEQRSEYHFILVAYDGGSPSRIGKLPIRLMIEDINDHSPEFNQEFYTGKISENDPGGHIIFEFSARDRDNTKENGIIKFRIPGQMDHNINQNEITGQRDRISLTDSQLIAAELFSIEYPYEKSNDLINLQETFYNSTVYGRLIIKRQSKEKIQQATSKAISIARHNQMIIGSKLGSNFPLNHQLNNNNNHNDLLSNNDQLHFFIEAYDNGITPLVTKVPVIIHIIDVNDHPPEIFISYLKPTQSTINQLNIYHTDRRHIWGKITENLERSIIAQITVIDQDSTLIQSDIICKTNDSRFLLEEINNHLDRFNDFSLYWPSNNLYNNNNNNNNIDLKSHFIEWNNHNKPLTKIYKLMSISSLDREFSDIQPSFIKFSIICIDNQHNELPGGSLTSQSDILIEIEDINDNSPIFDYNEYTFHLPENYPKIKLEHTIHLSNIEHYLIGIVHATDKDEGIHGNINYKLISNPSDSIQIDKLSGMIYAIQPFDRETINELVFQVYAIDCTSSNGTNDQQCDDSLRLTGTANVRIIIDDLNDSPPIFQEANYHFEVEEGLDLVKVGQVWAVDADQEEAARISYRLAVGINNRIKEPINDGNFAEQVTKSSNNQNLYDEALEITTHFQIDPRSGIIHLKGRLDRERRAHYEFVVLALDNPRSIPTKIAGYQRQTTNEVIQFTATATVLITVLDHNDNPPRILSPLNHVEFMLSPDQLIAGNTIFTIRATDPDLGENGTIEYKLLQVEDDLGSWNFAESVQRNSQVNHRNTTDTNSQMNHESKSSNVDYPFAVDRTAGICYLRENLPPLNVDGPRAYMLRILAYDLGKPDSLNTTLVIRVARQVGSNGDISNGILYSNRINAKEYRQTGRTETQQYLFPSNEHDSESDVKVGTWTSAGHARISDKTMVVILSTVFVLLLLTTIVLLLLVRYRRLLIRNIPLEQSLACDGPDSKANEGFTVGKPLSPTQNNLNGFNGFFTEVVTAPWVGGSTSPVVYPTPCNYPTIYNTGVNRSRGCIANPNACWSPTTTLCKSPISNHENQRKCMQTPTTMYHSSPSHGFRILPTFGVTSNCIGVGNNRQFDSPVSSVNPSFSGLPNGYILQNYSLRDDDDDVDDDDEGNGIFHDITPNNEINNKTIKTNDERQNLKNPKSEQIFSKSLANNLHCQNKLPETDMIRSFSSLKRTAISLEELNDYKDETNSKNYSRLVRFQLAQGDIHENDAVHNTPISSRNEYQTLTSFHRGDDDRQLNKTSPLFCSWMKSDQHQPIESFLNPYDQLNCKTQLKSSKPNNNNNNNNNNSNSGKPNHTTTTNNNNNSGGGGGGGGSNSNNNNNNNGNIHTIFPDFFQLQPLTHSQLTDNHKTPSCENLCQSDDFYMSTIKSNKKSINNNDNIFGNSNHNHNKLMPTLNKCNLLNNNHLLTNYPTTIEYTHNITNCNLTTNDLNKSPNKLMEGEKKMKTTRQSKMVTLISPKKDSSVITNNNNNNNNNNSKDMNEMHNLYDDNNNNKGNTNVNKSLNAEGSFV</sequence>
<feature type="domain" description="Cadherin" evidence="8">
    <location>
        <begin position="1045"/>
        <end position="1164"/>
    </location>
</feature>
<reference evidence="10" key="1">
    <citation type="submission" date="2023-11" db="UniProtKB">
        <authorList>
            <consortium name="WormBaseParasite"/>
        </authorList>
    </citation>
    <scope>IDENTIFICATION</scope>
</reference>
<dbReference type="Gene3D" id="2.60.40.60">
    <property type="entry name" value="Cadherins"/>
    <property type="match status" value="7"/>
</dbReference>
<dbReference type="GO" id="GO:0045296">
    <property type="term" value="F:cadherin binding"/>
    <property type="evidence" value="ECO:0007669"/>
    <property type="project" value="TreeGrafter"/>
</dbReference>
<dbReference type="PANTHER" id="PTHR24027:SF423">
    <property type="entry name" value="PROTOCADHERIN-16"/>
    <property type="match status" value="1"/>
</dbReference>
<feature type="transmembrane region" description="Helical" evidence="7">
    <location>
        <begin position="9"/>
        <end position="26"/>
    </location>
</feature>
<dbReference type="SMART" id="SM00112">
    <property type="entry name" value="CA"/>
    <property type="match status" value="5"/>
</dbReference>
<feature type="region of interest" description="Disordered" evidence="6">
    <location>
        <begin position="1086"/>
        <end position="1109"/>
    </location>
</feature>
<dbReference type="InterPro" id="IPR020894">
    <property type="entry name" value="Cadherin_CS"/>
</dbReference>
<keyword evidence="7" id="KW-1133">Transmembrane helix</keyword>
<dbReference type="PROSITE" id="PS00232">
    <property type="entry name" value="CADHERIN_1"/>
    <property type="match status" value="5"/>
</dbReference>
<feature type="domain" description="Cadherin" evidence="8">
    <location>
        <begin position="37"/>
        <end position="205"/>
    </location>
</feature>
<feature type="compositionally biased region" description="Low complexity" evidence="6">
    <location>
        <begin position="1650"/>
        <end position="1660"/>
    </location>
</feature>
<dbReference type="InterPro" id="IPR039808">
    <property type="entry name" value="Cadherin"/>
</dbReference>
<dbReference type="Pfam" id="PF00028">
    <property type="entry name" value="Cadherin"/>
    <property type="match status" value="2"/>
</dbReference>
<feature type="transmembrane region" description="Helical" evidence="7">
    <location>
        <begin position="1231"/>
        <end position="1253"/>
    </location>
</feature>
<dbReference type="SUPFAM" id="SSF49313">
    <property type="entry name" value="Cadherin-like"/>
    <property type="match status" value="5"/>
</dbReference>
<feature type="domain" description="Cadherin" evidence="8">
    <location>
        <begin position="375"/>
        <end position="567"/>
    </location>
</feature>
<dbReference type="PANTHER" id="PTHR24027">
    <property type="entry name" value="CADHERIN-23"/>
    <property type="match status" value="1"/>
</dbReference>
<evidence type="ECO:0000256" key="3">
    <source>
        <dbReference type="ARBA" id="ARBA00022837"/>
    </source>
</evidence>
<feature type="domain" description="Cadherin" evidence="8">
    <location>
        <begin position="254"/>
        <end position="374"/>
    </location>
</feature>
<dbReference type="InterPro" id="IPR002126">
    <property type="entry name" value="Cadherin-like_dom"/>
</dbReference>
<name>A0AA85AFI4_9TREM</name>
<keyword evidence="2" id="KW-0677">Repeat</keyword>
<evidence type="ECO:0000256" key="6">
    <source>
        <dbReference type="SAM" id="MobiDB-lite"/>
    </source>
</evidence>
<evidence type="ECO:0000259" key="8">
    <source>
        <dbReference type="PROSITE" id="PS50268"/>
    </source>
</evidence>
<keyword evidence="3 5" id="KW-0106">Calcium</keyword>
<feature type="compositionally biased region" description="Low complexity" evidence="6">
    <location>
        <begin position="1608"/>
        <end position="1639"/>
    </location>
</feature>
<feature type="domain" description="Cadherin" evidence="8">
    <location>
        <begin position="745"/>
        <end position="873"/>
    </location>
</feature>
<evidence type="ECO:0000256" key="7">
    <source>
        <dbReference type="SAM" id="Phobius"/>
    </source>
</evidence>
<comment type="subcellular location">
    <subcellularLocation>
        <location evidence="1">Membrane</location>
    </subcellularLocation>
</comment>
<feature type="compositionally biased region" description="Gly residues" evidence="6">
    <location>
        <begin position="1640"/>
        <end position="1649"/>
    </location>
</feature>
<feature type="domain" description="Cadherin" evidence="8">
    <location>
        <begin position="874"/>
        <end position="1026"/>
    </location>
</feature>
<protein>
    <recommendedName>
        <fullName evidence="8">Cadherin domain-containing protein</fullName>
    </recommendedName>
</protein>
<dbReference type="WBParaSite" id="SMRG1_79760.1">
    <property type="protein sequence ID" value="SMRG1_79760.1"/>
    <property type="gene ID" value="SMRG1_79760"/>
</dbReference>
<feature type="domain" description="Cadherin" evidence="8">
    <location>
        <begin position="603"/>
        <end position="744"/>
    </location>
</feature>
<evidence type="ECO:0000256" key="5">
    <source>
        <dbReference type="PROSITE-ProRule" id="PRU00043"/>
    </source>
</evidence>
<keyword evidence="4 7" id="KW-0472">Membrane</keyword>
<dbReference type="GO" id="GO:0007156">
    <property type="term" value="P:homophilic cell adhesion via plasma membrane adhesion molecules"/>
    <property type="evidence" value="ECO:0007669"/>
    <property type="project" value="InterPro"/>
</dbReference>
<evidence type="ECO:0000256" key="1">
    <source>
        <dbReference type="ARBA" id="ARBA00004370"/>
    </source>
</evidence>